<sequence>MSDSEDDNIGDREVAYRLFAAEFDDADYSYSESDDDRSPNYVITPTGARVNRLFAVGVLTAVEEVSDDVLRGRVVDPTGAFVTYAGQYQPDVQAFLERVDTPTFVAMTGKARTFQPEDSDQVFTSVRPESINEVDAETRDRWTVQAAEQTLDRIGTIGTAMTRDTTGDSLEAELQDLGVRASVAAGIPLALSHYETTATYLDAVRDLALDAAQVVAGERDEVDELQASPDERGTVSAMELVDSGVKTTAPMDKPAASESTETDNSQSTATETASSDEASETSVADATAEPESVDSTTATDVSRQTEPETQGDDTGDSTQPQETATDTESETVSEATEPESGESNALSESESATESGVDSPDDLGDFDPDEFELEEETREQVKEEFGTEFQSGTEVGNPGEADIETPDPEPESESDKTKAESSESKTADESESAMEHSDDKPTQKQPDDLQDAVVELMAELDEGDGARKAAVVEEMTGRYTLDADEIETAIQDALMDGECYEPGDGRLKPI</sequence>
<feature type="compositionally biased region" description="Acidic residues" evidence="1">
    <location>
        <begin position="325"/>
        <end position="340"/>
    </location>
</feature>
<feature type="region of interest" description="Disordered" evidence="1">
    <location>
        <begin position="219"/>
        <end position="451"/>
    </location>
</feature>
<evidence type="ECO:0000313" key="2">
    <source>
        <dbReference type="EMBL" id="MFC7126202.1"/>
    </source>
</evidence>
<protein>
    <recommendedName>
        <fullName evidence="4">Rpa-associated protein</fullName>
    </recommendedName>
</protein>
<dbReference type="InterPro" id="IPR036388">
    <property type="entry name" value="WH-like_DNA-bd_sf"/>
</dbReference>
<dbReference type="RefSeq" id="WP_267638829.1">
    <property type="nucleotide sequence ID" value="NZ_JAODIY010000043.1"/>
</dbReference>
<feature type="compositionally biased region" description="Polar residues" evidence="1">
    <location>
        <begin position="293"/>
        <end position="308"/>
    </location>
</feature>
<feature type="compositionally biased region" description="Polar residues" evidence="1">
    <location>
        <begin position="257"/>
        <end position="266"/>
    </location>
</feature>
<dbReference type="Gene3D" id="1.10.10.10">
    <property type="entry name" value="Winged helix-like DNA-binding domain superfamily/Winged helix DNA-binding domain"/>
    <property type="match status" value="1"/>
</dbReference>
<feature type="compositionally biased region" description="Low complexity" evidence="1">
    <location>
        <begin position="267"/>
        <end position="286"/>
    </location>
</feature>
<feature type="compositionally biased region" description="Acidic residues" evidence="1">
    <location>
        <begin position="359"/>
        <end position="377"/>
    </location>
</feature>
<feature type="compositionally biased region" description="Acidic residues" evidence="1">
    <location>
        <begin position="401"/>
        <end position="412"/>
    </location>
</feature>
<reference evidence="2 3" key="1">
    <citation type="journal article" date="2014" name="Int. J. Syst. Evol. Microbiol.">
        <title>Complete genome sequence of Corynebacterium casei LMG S-19264T (=DSM 44701T), isolated from a smear-ripened cheese.</title>
        <authorList>
            <consortium name="US DOE Joint Genome Institute (JGI-PGF)"/>
            <person name="Walter F."/>
            <person name="Albersmeier A."/>
            <person name="Kalinowski J."/>
            <person name="Ruckert C."/>
        </authorList>
    </citation>
    <scope>NUCLEOTIDE SEQUENCE [LARGE SCALE GENOMIC DNA]</scope>
    <source>
        <strain evidence="2 3">CGMCC 4.7215</strain>
    </source>
</reference>
<dbReference type="AlphaFoldDB" id="A0ABD5X5C9"/>
<feature type="compositionally biased region" description="Polar residues" evidence="1">
    <location>
        <begin position="341"/>
        <end position="356"/>
    </location>
</feature>
<gene>
    <name evidence="2" type="ORF">ACFQJ7_09160</name>
</gene>
<dbReference type="EMBL" id="JBHSZQ010000019">
    <property type="protein sequence ID" value="MFC7126202.1"/>
    <property type="molecule type" value="Genomic_DNA"/>
</dbReference>
<proteinExistence type="predicted"/>
<comment type="caution">
    <text evidence="2">The sequence shown here is derived from an EMBL/GenBank/DDBJ whole genome shotgun (WGS) entry which is preliminary data.</text>
</comment>
<evidence type="ECO:0008006" key="4">
    <source>
        <dbReference type="Google" id="ProtNLM"/>
    </source>
</evidence>
<accession>A0ABD5X5C9</accession>
<evidence type="ECO:0000313" key="3">
    <source>
        <dbReference type="Proteomes" id="UP001596414"/>
    </source>
</evidence>
<evidence type="ECO:0000256" key="1">
    <source>
        <dbReference type="SAM" id="MobiDB-lite"/>
    </source>
</evidence>
<dbReference type="Proteomes" id="UP001596414">
    <property type="component" value="Unassembled WGS sequence"/>
</dbReference>
<name>A0ABD5X5C9_9EURY</name>
<organism evidence="2 3">
    <name type="scientific">Halovenus rubra</name>
    <dbReference type="NCBI Taxonomy" id="869890"/>
    <lineage>
        <taxon>Archaea</taxon>
        <taxon>Methanobacteriati</taxon>
        <taxon>Methanobacteriota</taxon>
        <taxon>Stenosarchaea group</taxon>
        <taxon>Halobacteria</taxon>
        <taxon>Halobacteriales</taxon>
        <taxon>Haloarculaceae</taxon>
        <taxon>Halovenus</taxon>
    </lineage>
</organism>
<feature type="compositionally biased region" description="Basic and acidic residues" evidence="1">
    <location>
        <begin position="413"/>
        <end position="447"/>
    </location>
</feature>